<organism evidence="1 2">
    <name type="scientific">Urochloa decumbens</name>
    <dbReference type="NCBI Taxonomy" id="240449"/>
    <lineage>
        <taxon>Eukaryota</taxon>
        <taxon>Viridiplantae</taxon>
        <taxon>Streptophyta</taxon>
        <taxon>Embryophyta</taxon>
        <taxon>Tracheophyta</taxon>
        <taxon>Spermatophyta</taxon>
        <taxon>Magnoliopsida</taxon>
        <taxon>Liliopsida</taxon>
        <taxon>Poales</taxon>
        <taxon>Poaceae</taxon>
        <taxon>PACMAD clade</taxon>
        <taxon>Panicoideae</taxon>
        <taxon>Panicodae</taxon>
        <taxon>Paniceae</taxon>
        <taxon>Melinidinae</taxon>
        <taxon>Urochloa</taxon>
    </lineage>
</organism>
<protein>
    <submittedName>
        <fullName evidence="1">Uncharacterized protein</fullName>
    </submittedName>
</protein>
<evidence type="ECO:0000313" key="2">
    <source>
        <dbReference type="Proteomes" id="UP001497457"/>
    </source>
</evidence>
<sequence>MASFPWRSFPRNQNQHGAATITISSDSGGSSVHSIVDVSSDDEATSKRRWSLEDERAILAAIAHLRSVNEGVIPRSSAILKELRVNGALGRPGTSASELSKKVYDLKKQIARSAKKAAANGGKLQRKTKHRNKVLYRESPDVWPDLFADAGASYREAKAARRRGGL</sequence>
<dbReference type="EMBL" id="OZ075139">
    <property type="protein sequence ID" value="CAL5018735.1"/>
    <property type="molecule type" value="Genomic_DNA"/>
</dbReference>
<evidence type="ECO:0000313" key="1">
    <source>
        <dbReference type="EMBL" id="CAL5018735.1"/>
    </source>
</evidence>
<reference evidence="1 2" key="2">
    <citation type="submission" date="2024-10" db="EMBL/GenBank/DDBJ databases">
        <authorList>
            <person name="Ryan C."/>
        </authorList>
    </citation>
    <scope>NUCLEOTIDE SEQUENCE [LARGE SCALE GENOMIC DNA]</scope>
</reference>
<dbReference type="Proteomes" id="UP001497457">
    <property type="component" value="Chromosome 29rd"/>
</dbReference>
<name>A0ABC9CD47_9POAL</name>
<dbReference type="AlphaFoldDB" id="A0ABC9CD47"/>
<proteinExistence type="predicted"/>
<keyword evidence="2" id="KW-1185">Reference proteome</keyword>
<reference evidence="2" key="1">
    <citation type="submission" date="2024-06" db="EMBL/GenBank/DDBJ databases">
        <authorList>
            <person name="Ryan C."/>
        </authorList>
    </citation>
    <scope>NUCLEOTIDE SEQUENCE [LARGE SCALE GENOMIC DNA]</scope>
</reference>
<accession>A0ABC9CD47</accession>
<gene>
    <name evidence="1" type="ORF">URODEC1_LOCUS74351</name>
</gene>